<dbReference type="SMART" id="SM00714">
    <property type="entry name" value="LITAF"/>
    <property type="match status" value="1"/>
</dbReference>
<dbReference type="PROSITE" id="PS51837">
    <property type="entry name" value="LITAF"/>
    <property type="match status" value="1"/>
</dbReference>
<evidence type="ECO:0000256" key="6">
    <source>
        <dbReference type="ARBA" id="ARBA00022833"/>
    </source>
</evidence>
<dbReference type="InterPro" id="IPR006629">
    <property type="entry name" value="LITAF"/>
</dbReference>
<dbReference type="EMBL" id="JAHIBW010000025">
    <property type="protein sequence ID" value="KAG7297936.1"/>
    <property type="molecule type" value="Genomic_DNA"/>
</dbReference>
<evidence type="ECO:0000256" key="5">
    <source>
        <dbReference type="ARBA" id="ARBA00022723"/>
    </source>
</evidence>
<comment type="similarity">
    <text evidence="4">Belongs to the CDIP1/LITAF family.</text>
</comment>
<accession>A0ABQ7PY67</accession>
<sequence>MNKENMDKGAMGLAELQVQSETVTVHREVLAPPPYTPYVVDTEAPSRERPVIHQTIIVQQPLKSGPTSYVCPACHTRVTTRVEYMNTRKTHMSAGFICGLTFWCMLCCLAAIPYVVPCCKQSAHYCPNCKTYLGTN</sequence>
<comment type="caution">
    <text evidence="10">The sequence shown here is derived from an EMBL/GenBank/DDBJ whole genome shotgun (WGS) entry which is preliminary data.</text>
</comment>
<protein>
    <recommendedName>
        <fullName evidence="9">LITAF domain-containing protein</fullName>
    </recommendedName>
</protein>
<organism evidence="10 11">
    <name type="scientific">Plutella xylostella</name>
    <name type="common">Diamondback moth</name>
    <name type="synonym">Plutella maculipennis</name>
    <dbReference type="NCBI Taxonomy" id="51655"/>
    <lineage>
        <taxon>Eukaryota</taxon>
        <taxon>Metazoa</taxon>
        <taxon>Ecdysozoa</taxon>
        <taxon>Arthropoda</taxon>
        <taxon>Hexapoda</taxon>
        <taxon>Insecta</taxon>
        <taxon>Pterygota</taxon>
        <taxon>Neoptera</taxon>
        <taxon>Endopterygota</taxon>
        <taxon>Lepidoptera</taxon>
        <taxon>Glossata</taxon>
        <taxon>Ditrysia</taxon>
        <taxon>Yponomeutoidea</taxon>
        <taxon>Plutellidae</taxon>
        <taxon>Plutella</taxon>
    </lineage>
</organism>
<name>A0ABQ7PY67_PLUXY</name>
<keyword evidence="6" id="KW-0862">Zinc</keyword>
<evidence type="ECO:0000256" key="2">
    <source>
        <dbReference type="ARBA" id="ARBA00004481"/>
    </source>
</evidence>
<evidence type="ECO:0000256" key="8">
    <source>
        <dbReference type="SAM" id="Phobius"/>
    </source>
</evidence>
<dbReference type="PANTHER" id="PTHR23292:SF14">
    <property type="entry name" value="FI16615P1-RELATED"/>
    <property type="match status" value="1"/>
</dbReference>
<keyword evidence="8" id="KW-0812">Transmembrane</keyword>
<dbReference type="PANTHER" id="PTHR23292">
    <property type="entry name" value="LIPOPOLYSACCHARIDE-INDUCED TUMOR NECROSIS FACTOR-ALPHA FACTOR"/>
    <property type="match status" value="1"/>
</dbReference>
<proteinExistence type="inferred from homology"/>
<keyword evidence="11" id="KW-1185">Reference proteome</keyword>
<evidence type="ECO:0000259" key="9">
    <source>
        <dbReference type="PROSITE" id="PS51837"/>
    </source>
</evidence>
<feature type="transmembrane region" description="Helical" evidence="8">
    <location>
        <begin position="94"/>
        <end position="116"/>
    </location>
</feature>
<keyword evidence="5" id="KW-0479">Metal-binding</keyword>
<evidence type="ECO:0000313" key="11">
    <source>
        <dbReference type="Proteomes" id="UP000823941"/>
    </source>
</evidence>
<evidence type="ECO:0000256" key="7">
    <source>
        <dbReference type="ARBA" id="ARBA00023136"/>
    </source>
</evidence>
<evidence type="ECO:0000313" key="10">
    <source>
        <dbReference type="EMBL" id="KAG7297936.1"/>
    </source>
</evidence>
<dbReference type="Pfam" id="PF10601">
    <property type="entry name" value="zf-LITAF-like"/>
    <property type="match status" value="1"/>
</dbReference>
<gene>
    <name evidence="10" type="ORF">JYU34_018691</name>
</gene>
<evidence type="ECO:0000256" key="4">
    <source>
        <dbReference type="ARBA" id="ARBA00005975"/>
    </source>
</evidence>
<dbReference type="Proteomes" id="UP000823941">
    <property type="component" value="Chromosome 25"/>
</dbReference>
<evidence type="ECO:0000256" key="3">
    <source>
        <dbReference type="ARBA" id="ARBA00004630"/>
    </source>
</evidence>
<evidence type="ECO:0000256" key="1">
    <source>
        <dbReference type="ARBA" id="ARBA00004414"/>
    </source>
</evidence>
<reference evidence="10 11" key="1">
    <citation type="submission" date="2021-06" db="EMBL/GenBank/DDBJ databases">
        <title>A haploid diamondback moth (Plutella xylostella L.) genome assembly resolves 31 chromosomes and identifies a diamide resistance mutation.</title>
        <authorList>
            <person name="Ward C.M."/>
            <person name="Perry K.D."/>
            <person name="Baker G."/>
            <person name="Powis K."/>
            <person name="Heckel D.G."/>
            <person name="Baxter S.W."/>
        </authorList>
    </citation>
    <scope>NUCLEOTIDE SEQUENCE [LARGE SCALE GENOMIC DNA]</scope>
    <source>
        <strain evidence="10 11">LV</strain>
        <tissue evidence="10">Single pupa</tissue>
    </source>
</reference>
<keyword evidence="8" id="KW-1133">Transmembrane helix</keyword>
<feature type="domain" description="LITAF" evidence="9">
    <location>
        <begin position="53"/>
        <end position="136"/>
    </location>
</feature>
<keyword evidence="7 8" id="KW-0472">Membrane</keyword>
<dbReference type="InterPro" id="IPR037519">
    <property type="entry name" value="LITAF_fam"/>
</dbReference>
<comment type="subcellular location">
    <subcellularLocation>
        <location evidence="2">Endosome membrane</location>
        <topology evidence="2">Peripheral membrane protein</topology>
    </subcellularLocation>
    <subcellularLocation>
        <location evidence="1">Late endosome membrane</location>
    </subcellularLocation>
    <subcellularLocation>
        <location evidence="3">Lysosome membrane</location>
        <topology evidence="3">Peripheral membrane protein</topology>
        <orientation evidence="3">Cytoplasmic side</orientation>
    </subcellularLocation>
</comment>